<dbReference type="PRINTS" id="PR01840">
    <property type="entry name" value="TATCFAMILY"/>
</dbReference>
<evidence type="ECO:0000256" key="5">
    <source>
        <dbReference type="HAMAP-Rule" id="MF_00902"/>
    </source>
</evidence>
<dbReference type="PANTHER" id="PTHR30371:SF0">
    <property type="entry name" value="SEC-INDEPENDENT PROTEIN TRANSLOCASE PROTEIN TATC, CHLOROPLASTIC-RELATED"/>
    <property type="match status" value="1"/>
</dbReference>
<keyword evidence="5" id="KW-0653">Protein transport</keyword>
<dbReference type="Proteomes" id="UP000005695">
    <property type="component" value="Unassembled WGS sequence"/>
</dbReference>
<protein>
    <recommendedName>
        <fullName evidence="5">Sec-independent protein translocase protein TatC</fullName>
    </recommendedName>
</protein>
<accession>Q1K2F6</accession>
<evidence type="ECO:0000256" key="3">
    <source>
        <dbReference type="ARBA" id="ARBA00022989"/>
    </source>
</evidence>
<sequence length="252" mass="28206">MADREQSLVSHLEELRRRLVVAVLAWLIGFAACYHKAEWLFDQIAQPVQQALPDGSSLVFIHATEPFFAYLKVAALAGFIVALPIILWQLWMFVSPGMYSHERRMAIPFVLLSCLCFGTGTYFGFIYVFPVVFTFLINFGLAAGDVSAMLSMGAYLSMAIHLLMAFGVVFELPIVLMFLARIGLVDYHWLAKQRRYALLLGFIVGAVLTPPDLFSQVSIALPFVVLYELGIWGARLVGKTRDSDDEDAEIDQ</sequence>
<dbReference type="AlphaFoldDB" id="Q1K2F6"/>
<dbReference type="NCBIfam" id="TIGR00945">
    <property type="entry name" value="tatC"/>
    <property type="match status" value="1"/>
</dbReference>
<gene>
    <name evidence="5" type="primary">tatC</name>
    <name evidence="6" type="ORF">Dace_2578</name>
</gene>
<dbReference type="PROSITE" id="PS51257">
    <property type="entry name" value="PROKAR_LIPOPROTEIN"/>
    <property type="match status" value="1"/>
</dbReference>
<evidence type="ECO:0000256" key="2">
    <source>
        <dbReference type="ARBA" id="ARBA00022692"/>
    </source>
</evidence>
<dbReference type="GO" id="GO:0043953">
    <property type="term" value="P:protein transport by the Tat complex"/>
    <property type="evidence" value="ECO:0007669"/>
    <property type="project" value="UniProtKB-UniRule"/>
</dbReference>
<dbReference type="RefSeq" id="WP_005998443.1">
    <property type="nucleotide sequence ID" value="NZ_AAEW02000004.1"/>
</dbReference>
<dbReference type="Pfam" id="PF00902">
    <property type="entry name" value="TatC"/>
    <property type="match status" value="1"/>
</dbReference>
<reference evidence="6" key="1">
    <citation type="submission" date="2006-05" db="EMBL/GenBank/DDBJ databases">
        <title>Annotation of the draft genome assembly of Desulfuromonas acetoxidans DSM 684.</title>
        <authorList>
            <consortium name="US DOE Joint Genome Institute (JGI-ORNL)"/>
            <person name="Larimer F."/>
            <person name="Land M."/>
            <person name="Hauser L."/>
        </authorList>
    </citation>
    <scope>NUCLEOTIDE SEQUENCE [LARGE SCALE GENOMIC DNA]</scope>
    <source>
        <strain evidence="6">DSM 684</strain>
    </source>
</reference>
<feature type="transmembrane region" description="Helical" evidence="5">
    <location>
        <begin position="159"/>
        <end position="184"/>
    </location>
</feature>
<keyword evidence="7" id="KW-1185">Reference proteome</keyword>
<dbReference type="PANTHER" id="PTHR30371">
    <property type="entry name" value="SEC-INDEPENDENT PROTEIN TRANSLOCASE PROTEIN TATC"/>
    <property type="match status" value="1"/>
</dbReference>
<organism evidence="6 7">
    <name type="scientific">Desulfuromonas acetoxidans (strain DSM 684 / 11070)</name>
    <dbReference type="NCBI Taxonomy" id="281689"/>
    <lineage>
        <taxon>Bacteria</taxon>
        <taxon>Pseudomonadati</taxon>
        <taxon>Thermodesulfobacteriota</taxon>
        <taxon>Desulfuromonadia</taxon>
        <taxon>Desulfuromonadales</taxon>
        <taxon>Desulfuromonadaceae</taxon>
        <taxon>Desulfuromonas</taxon>
    </lineage>
</organism>
<dbReference type="GO" id="GO:0033281">
    <property type="term" value="C:TAT protein transport complex"/>
    <property type="evidence" value="ECO:0007669"/>
    <property type="project" value="UniProtKB-UniRule"/>
</dbReference>
<dbReference type="InterPro" id="IPR002033">
    <property type="entry name" value="TatC"/>
</dbReference>
<feature type="transmembrane region" description="Helical" evidence="5">
    <location>
        <begin position="67"/>
        <end position="94"/>
    </location>
</feature>
<comment type="caution">
    <text evidence="6">The sequence shown here is derived from an EMBL/GenBank/DDBJ whole genome shotgun (WGS) entry which is preliminary data.</text>
</comment>
<keyword evidence="3 5" id="KW-1133">Transmembrane helix</keyword>
<comment type="function">
    <text evidence="5">Part of the twin-arginine translocation (Tat) system that transports large folded proteins containing a characteristic twin-arginine motif in their signal peptide across membranes.</text>
</comment>
<dbReference type="EMBL" id="AAEW02000004">
    <property type="protein sequence ID" value="EAT16483.1"/>
    <property type="molecule type" value="Genomic_DNA"/>
</dbReference>
<dbReference type="OrthoDB" id="9777044at2"/>
<name>Q1K2F6_DESA6</name>
<comment type="caution">
    <text evidence="5">Lacks conserved residue(s) required for the propagation of feature annotation.</text>
</comment>
<keyword evidence="5" id="KW-0811">Translocation</keyword>
<proteinExistence type="inferred from homology"/>
<feature type="transmembrane region" description="Helical" evidence="5">
    <location>
        <begin position="106"/>
        <end position="139"/>
    </location>
</feature>
<evidence type="ECO:0000256" key="4">
    <source>
        <dbReference type="ARBA" id="ARBA00023136"/>
    </source>
</evidence>
<dbReference type="HAMAP" id="MF_00902">
    <property type="entry name" value="TatC"/>
    <property type="match status" value="1"/>
</dbReference>
<dbReference type="GO" id="GO:0009977">
    <property type="term" value="F:proton motive force dependent protein transmembrane transporter activity"/>
    <property type="evidence" value="ECO:0007669"/>
    <property type="project" value="TreeGrafter"/>
</dbReference>
<evidence type="ECO:0000313" key="7">
    <source>
        <dbReference type="Proteomes" id="UP000005695"/>
    </source>
</evidence>
<comment type="subunit">
    <text evidence="5">Forms a complex with TatA.</text>
</comment>
<keyword evidence="2 5" id="KW-0812">Transmembrane</keyword>
<feature type="transmembrane region" description="Helical" evidence="5">
    <location>
        <begin position="196"/>
        <end position="213"/>
    </location>
</feature>
<keyword evidence="5" id="KW-1003">Cell membrane</keyword>
<evidence type="ECO:0000313" key="6">
    <source>
        <dbReference type="EMBL" id="EAT16483.1"/>
    </source>
</evidence>
<feature type="transmembrane region" description="Helical" evidence="5">
    <location>
        <begin position="20"/>
        <end position="37"/>
    </location>
</feature>
<comment type="subcellular location">
    <subcellularLocation>
        <location evidence="5">Cell membrane</location>
        <topology evidence="5">Multi-pass membrane protein</topology>
    </subcellularLocation>
    <subcellularLocation>
        <location evidence="1">Membrane</location>
        <topology evidence="1">Multi-pass membrane protein</topology>
    </subcellularLocation>
</comment>
<reference evidence="6" key="2">
    <citation type="submission" date="2006-05" db="EMBL/GenBank/DDBJ databases">
        <title>Sequencing of the draft genome and assembly of Desulfuromonas acetoxidans DSM 684.</title>
        <authorList>
            <consortium name="US DOE Joint Genome Institute (JGI-PGF)"/>
            <person name="Copeland A."/>
            <person name="Lucas S."/>
            <person name="Lapidus A."/>
            <person name="Barry K."/>
            <person name="Detter J.C."/>
            <person name="Glavina del Rio T."/>
            <person name="Hammon N."/>
            <person name="Israni S."/>
            <person name="Dalin E."/>
            <person name="Tice H."/>
            <person name="Bruce D."/>
            <person name="Pitluck S."/>
            <person name="Richardson P."/>
        </authorList>
    </citation>
    <scope>NUCLEOTIDE SEQUENCE [LARGE SCALE GENOMIC DNA]</scope>
    <source>
        <strain evidence="6">DSM 684</strain>
    </source>
</reference>
<evidence type="ECO:0000256" key="1">
    <source>
        <dbReference type="ARBA" id="ARBA00004141"/>
    </source>
</evidence>
<keyword evidence="5" id="KW-0813">Transport</keyword>
<comment type="similarity">
    <text evidence="5">Belongs to the TatC family.</text>
</comment>
<keyword evidence="4 5" id="KW-0472">Membrane</keyword>
<dbReference type="GO" id="GO:0065002">
    <property type="term" value="P:intracellular protein transmembrane transport"/>
    <property type="evidence" value="ECO:0007669"/>
    <property type="project" value="TreeGrafter"/>
</dbReference>